<dbReference type="AlphaFoldDB" id="F8PQ64"/>
<dbReference type="Proteomes" id="UP000008063">
    <property type="component" value="Unassembled WGS sequence"/>
</dbReference>
<organism evidence="2">
    <name type="scientific">Serpula lacrymans var. lacrymans (strain S7.3)</name>
    <name type="common">Dry rot fungus</name>
    <dbReference type="NCBI Taxonomy" id="936435"/>
    <lineage>
        <taxon>Eukaryota</taxon>
        <taxon>Fungi</taxon>
        <taxon>Dikarya</taxon>
        <taxon>Basidiomycota</taxon>
        <taxon>Agaricomycotina</taxon>
        <taxon>Agaricomycetes</taxon>
        <taxon>Agaricomycetidae</taxon>
        <taxon>Boletales</taxon>
        <taxon>Coniophorineae</taxon>
        <taxon>Serpulaceae</taxon>
        <taxon>Serpula</taxon>
    </lineage>
</organism>
<name>F8PQ64_SERL3</name>
<proteinExistence type="predicted"/>
<accession>F8PQ64</accession>
<evidence type="ECO:0000313" key="2">
    <source>
        <dbReference type="Proteomes" id="UP000008063"/>
    </source>
</evidence>
<gene>
    <name evidence="1" type="ORF">SERLA73DRAFT_49090</name>
</gene>
<reference evidence="2" key="1">
    <citation type="journal article" date="2011" name="Science">
        <title>The plant cell wall-decomposing machinery underlies the functional diversity of forest fungi.</title>
        <authorList>
            <person name="Eastwood D.C."/>
            <person name="Floudas D."/>
            <person name="Binder M."/>
            <person name="Majcherczyk A."/>
            <person name="Schneider P."/>
            <person name="Aerts A."/>
            <person name="Asiegbu F.O."/>
            <person name="Baker S.E."/>
            <person name="Barry K."/>
            <person name="Bendiksby M."/>
            <person name="Blumentritt M."/>
            <person name="Coutinho P.M."/>
            <person name="Cullen D."/>
            <person name="de Vries R.P."/>
            <person name="Gathman A."/>
            <person name="Goodell B."/>
            <person name="Henrissat B."/>
            <person name="Ihrmark K."/>
            <person name="Kauserud H."/>
            <person name="Kohler A."/>
            <person name="LaButti K."/>
            <person name="Lapidus A."/>
            <person name="Lavin J.L."/>
            <person name="Lee Y.-H."/>
            <person name="Lindquist E."/>
            <person name="Lilly W."/>
            <person name="Lucas S."/>
            <person name="Morin E."/>
            <person name="Murat C."/>
            <person name="Oguiza J.A."/>
            <person name="Park J."/>
            <person name="Pisabarro A.G."/>
            <person name="Riley R."/>
            <person name="Rosling A."/>
            <person name="Salamov A."/>
            <person name="Schmidt O."/>
            <person name="Schmutz J."/>
            <person name="Skrede I."/>
            <person name="Stenlid J."/>
            <person name="Wiebenga A."/>
            <person name="Xie X."/>
            <person name="Kuees U."/>
            <person name="Hibbett D.S."/>
            <person name="Hoffmeister D."/>
            <person name="Hoegberg N."/>
            <person name="Martin F."/>
            <person name="Grigoriev I.V."/>
            <person name="Watkinson S.C."/>
        </authorList>
    </citation>
    <scope>NUCLEOTIDE SEQUENCE [LARGE SCALE GENOMIC DNA]</scope>
    <source>
        <strain evidence="2">strain S7.3</strain>
    </source>
</reference>
<keyword evidence="2" id="KW-1185">Reference proteome</keyword>
<dbReference type="EMBL" id="GL945477">
    <property type="protein sequence ID" value="EGO01529.1"/>
    <property type="molecule type" value="Genomic_DNA"/>
</dbReference>
<sequence>MELAGILGVHQNTLHCFMQENSITHKFSNTSMASLDMLARKFKEQKSDSGFQYFAGFVESHGLYIQCR</sequence>
<dbReference type="InParanoid" id="F8PQ64"/>
<dbReference type="HOGENOM" id="CLU_199240_0_0_1"/>
<protein>
    <submittedName>
        <fullName evidence="1">Uncharacterized protein</fullName>
    </submittedName>
</protein>
<dbReference type="STRING" id="936435.F8PQ64"/>
<evidence type="ECO:0000313" key="1">
    <source>
        <dbReference type="EMBL" id="EGO01529.1"/>
    </source>
</evidence>
<dbReference type="OrthoDB" id="2686689at2759"/>